<dbReference type="Pfam" id="PF14559">
    <property type="entry name" value="TPR_19"/>
    <property type="match status" value="1"/>
</dbReference>
<dbReference type="GO" id="GO:0006950">
    <property type="term" value="P:response to stress"/>
    <property type="evidence" value="ECO:0007669"/>
    <property type="project" value="UniProtKB-ARBA"/>
</dbReference>
<evidence type="ECO:0000259" key="1">
    <source>
        <dbReference type="PROSITE" id="PS51352"/>
    </source>
</evidence>
<evidence type="ECO:0000313" key="3">
    <source>
        <dbReference type="EMBL" id="QOD57154.1"/>
    </source>
</evidence>
<reference evidence="4" key="2">
    <citation type="submission" date="2017-05" db="EMBL/GenBank/DDBJ databases">
        <title>Whole genome sequence of fish pathogenic bacteria, Photobacterium damselae subsp. piscicida, strain 91-197, isolated from hybrid striped bass (Morone sp.) in USA.</title>
        <authorList>
            <person name="Teru Y."/>
            <person name="Hikima J."/>
            <person name="Kono T."/>
            <person name="Sakai M."/>
            <person name="Takano T."/>
            <person name="Hawke J.P."/>
            <person name="Takeyama H."/>
            <person name="Aoki T."/>
        </authorList>
    </citation>
    <scope>NUCLEOTIDE SEQUENCE [LARGE SCALE GENOMIC DNA]</scope>
    <source>
        <strain evidence="4">91-197</strain>
    </source>
</reference>
<dbReference type="SUPFAM" id="SSF52833">
    <property type="entry name" value="Thioredoxin-like"/>
    <property type="match status" value="1"/>
</dbReference>
<proteinExistence type="predicted"/>
<reference evidence="3 5" key="3">
    <citation type="submission" date="2020-09" db="EMBL/GenBank/DDBJ databases">
        <title>Complete, closed and curated genome sequences of Photobacterium damselae subsp. piscicida isolates from Australia indicate localised evolution and additional plasmid-borne pathogenicity mechanisms.</title>
        <authorList>
            <person name="Baseggio L."/>
            <person name="Silayeva O."/>
            <person name="Buller N."/>
            <person name="Landos M."/>
            <person name="Engelstaedter J."/>
            <person name="Barnes A.C."/>
        </authorList>
    </citation>
    <scope>NUCLEOTIDE SEQUENCE [LARGE SCALE GENOMIC DNA]</scope>
    <source>
        <strain evidence="3 5">AS-16-0540-1</strain>
    </source>
</reference>
<dbReference type="AlphaFoldDB" id="A0A1Q9H3P7"/>
<dbReference type="InterPro" id="IPR036249">
    <property type="entry name" value="Thioredoxin-like_sf"/>
</dbReference>
<dbReference type="GO" id="GO:0015035">
    <property type="term" value="F:protein-disulfide reductase activity"/>
    <property type="evidence" value="ECO:0007669"/>
    <property type="project" value="TreeGrafter"/>
</dbReference>
<sequence length="284" mass="31927">MNSSSVIEITEQNLQQVLEQSMSSVVVISFWAPSMPETVEVNRTLEQISQDYSQLMTLATLDCERQPMVAGQFGVRGLPTVAVFKNGQPVDGSAGPQTEQSLREMLGKYLPSPEELALKRALSLVDQKDYLQALPTLRQLAPQFPQDNIVNLAIAECLLETAQFNEAEEILNQIPMQDQDAKYKGLLAKLELHKEAADSPEIRELEQKWQLEPNNFEVGYELTIQYSQANRHEEALEILLSILKKDLNFADGQAKKSMLDLLAALGQGNTLASRYRRQLYALLY</sequence>
<protein>
    <submittedName>
        <fullName evidence="3">Co-chaperone YbbN</fullName>
    </submittedName>
    <submittedName>
        <fullName evidence="2">Thioredoxin</fullName>
    </submittedName>
</protein>
<dbReference type="PROSITE" id="PS51352">
    <property type="entry name" value="THIOREDOXIN_2"/>
    <property type="match status" value="1"/>
</dbReference>
<dbReference type="GO" id="GO:0005737">
    <property type="term" value="C:cytoplasm"/>
    <property type="evidence" value="ECO:0007669"/>
    <property type="project" value="TreeGrafter"/>
</dbReference>
<dbReference type="SUPFAM" id="SSF48452">
    <property type="entry name" value="TPR-like"/>
    <property type="match status" value="1"/>
</dbReference>
<dbReference type="Pfam" id="PF00085">
    <property type="entry name" value="Thioredoxin"/>
    <property type="match status" value="1"/>
</dbReference>
<name>A0A1Q9H3P7_PHODP</name>
<dbReference type="InterPro" id="IPR013766">
    <property type="entry name" value="Thioredoxin_domain"/>
</dbReference>
<dbReference type="Proteomes" id="UP000218676">
    <property type="component" value="Chromosome 1"/>
</dbReference>
<organism evidence="2 4">
    <name type="scientific">Photobacterium damsela subsp. piscicida</name>
    <name type="common">Pasteurella piscicida</name>
    <dbReference type="NCBI Taxonomy" id="38294"/>
    <lineage>
        <taxon>Bacteria</taxon>
        <taxon>Pseudomonadati</taxon>
        <taxon>Pseudomonadota</taxon>
        <taxon>Gammaproteobacteria</taxon>
        <taxon>Vibrionales</taxon>
        <taxon>Vibrionaceae</taxon>
        <taxon>Photobacterium</taxon>
    </lineage>
</organism>
<accession>A0A1Q9H3P7</accession>
<gene>
    <name evidence="3" type="ORF">IC627_03845</name>
    <name evidence="2" type="ORF">PDPUS_1_02513</name>
</gene>
<evidence type="ECO:0000313" key="2">
    <source>
        <dbReference type="EMBL" id="BAX53887.1"/>
    </source>
</evidence>
<dbReference type="Gene3D" id="1.25.40.10">
    <property type="entry name" value="Tetratricopeptide repeat domain"/>
    <property type="match status" value="2"/>
</dbReference>
<dbReference type="RefSeq" id="WP_044174820.1">
    <property type="nucleotide sequence ID" value="NZ_AP018045.1"/>
</dbReference>
<dbReference type="PANTHER" id="PTHR45663:SF11">
    <property type="entry name" value="GEO12009P1"/>
    <property type="match status" value="1"/>
</dbReference>
<dbReference type="PANTHER" id="PTHR45663">
    <property type="entry name" value="GEO12009P1"/>
    <property type="match status" value="1"/>
</dbReference>
<dbReference type="Gene3D" id="3.40.30.10">
    <property type="entry name" value="Glutaredoxin"/>
    <property type="match status" value="1"/>
</dbReference>
<reference evidence="2" key="1">
    <citation type="journal article" date="2017" name="Genome Announc.">
        <title>Whole-Genome Sequence of Photobacterium damselae subsp. piscicida Strain 91-197, Isolated from Hybrid Striped Bass (Morone sp.) in the United States.</title>
        <authorList>
            <person name="Teru Y."/>
            <person name="Hikima J."/>
            <person name="Kono T."/>
            <person name="Sakai M."/>
            <person name="Takano T."/>
            <person name="Hawke J.P."/>
            <person name="Takeyama H."/>
            <person name="Aoki T."/>
        </authorList>
    </citation>
    <scope>NUCLEOTIDE SEQUENCE</scope>
    <source>
        <strain evidence="2">91-197</strain>
    </source>
</reference>
<dbReference type="EMBL" id="CP061854">
    <property type="protein sequence ID" value="QOD57154.1"/>
    <property type="molecule type" value="Genomic_DNA"/>
</dbReference>
<dbReference type="Proteomes" id="UP000516656">
    <property type="component" value="Chromosome 1"/>
</dbReference>
<dbReference type="CDD" id="cd02956">
    <property type="entry name" value="ybbN"/>
    <property type="match status" value="1"/>
</dbReference>
<dbReference type="EMBL" id="AP018045">
    <property type="protein sequence ID" value="BAX53887.1"/>
    <property type="molecule type" value="Genomic_DNA"/>
</dbReference>
<evidence type="ECO:0000313" key="4">
    <source>
        <dbReference type="Proteomes" id="UP000218676"/>
    </source>
</evidence>
<dbReference type="InterPro" id="IPR011990">
    <property type="entry name" value="TPR-like_helical_dom_sf"/>
</dbReference>
<feature type="domain" description="Thioredoxin" evidence="1">
    <location>
        <begin position="1"/>
        <end position="111"/>
    </location>
</feature>
<dbReference type="Pfam" id="PF14561">
    <property type="entry name" value="TPR_20"/>
    <property type="match status" value="1"/>
</dbReference>
<evidence type="ECO:0000313" key="5">
    <source>
        <dbReference type="Proteomes" id="UP000516656"/>
    </source>
</evidence>